<proteinExistence type="predicted"/>
<organism evidence="1 2">
    <name type="scientific">Fusarium venenatum</name>
    <dbReference type="NCBI Taxonomy" id="56646"/>
    <lineage>
        <taxon>Eukaryota</taxon>
        <taxon>Fungi</taxon>
        <taxon>Dikarya</taxon>
        <taxon>Ascomycota</taxon>
        <taxon>Pezizomycotina</taxon>
        <taxon>Sordariomycetes</taxon>
        <taxon>Hypocreomycetidae</taxon>
        <taxon>Hypocreales</taxon>
        <taxon>Nectriaceae</taxon>
        <taxon>Fusarium</taxon>
    </lineage>
</organism>
<accession>A0A2L2SS44</accession>
<dbReference type="Proteomes" id="UP000245910">
    <property type="component" value="Chromosome IIII"/>
</dbReference>
<dbReference type="AlphaFoldDB" id="A0A2L2SS44"/>
<reference evidence="2" key="1">
    <citation type="submission" date="2014-10" db="EMBL/GenBank/DDBJ databases">
        <authorList>
            <person name="King R."/>
        </authorList>
    </citation>
    <scope>NUCLEOTIDE SEQUENCE [LARGE SCALE GENOMIC DNA]</scope>
    <source>
        <strain evidence="2">A3/5</strain>
    </source>
</reference>
<keyword evidence="2" id="KW-1185">Reference proteome</keyword>
<dbReference type="EMBL" id="LN649232">
    <property type="protein sequence ID" value="CEI39911.1"/>
    <property type="molecule type" value="Genomic_DNA"/>
</dbReference>
<sequence>MRSFVLNNVGMKYLSACWQDSCLTLFAHYPDSSEIQYQDYGNCGDTCFSDPTWLHFVLDESERITEIWRWQKHSRRSDIVGESGLSAHRLLRKHGTEITSSISLLENHLLSTLMSHGGVSTNQPFMLTGLSTITPCWLKEKYGKHMIGFVFVYGDGCVRTIGQVRLDSLAKPIDITASSGMSLKERGKYSRKSIVDVKISTRKVEAEGWRWFPWKGRMTWWDRPCGGVRLFHEV</sequence>
<name>A0A2L2SS44_9HYPO</name>
<protein>
    <submittedName>
        <fullName evidence="1">Uncharacterized protein</fullName>
    </submittedName>
</protein>
<evidence type="ECO:0000313" key="2">
    <source>
        <dbReference type="Proteomes" id="UP000245910"/>
    </source>
</evidence>
<dbReference type="STRING" id="56646.A0A2L2SS44"/>
<evidence type="ECO:0000313" key="1">
    <source>
        <dbReference type="EMBL" id="CEI39911.1"/>
    </source>
</evidence>